<keyword evidence="2 4" id="KW-0689">Ribosomal protein</keyword>
<accession>A0A7G1GGA9</accession>
<dbReference type="InterPro" id="IPR005745">
    <property type="entry name" value="Ribosomal_uL14_bac-type"/>
</dbReference>
<sequence>MIRTQSYLNVADNSGARKLMCIKVLRSNSGNIGDTIIAVVKDALPNMSTKKSDIVRAVIVRTKKGIRRKNGLTVRFDDNAAVIIQKDGNPKGTRVFGPIARELRDHNFTKIISLAPEVI</sequence>
<name>A0A7G1GGA9_9CHLO</name>
<dbReference type="InterPro" id="IPR036853">
    <property type="entry name" value="Ribosomal_uL14_sf"/>
</dbReference>
<dbReference type="GO" id="GO:0022625">
    <property type="term" value="C:cytosolic large ribosomal subunit"/>
    <property type="evidence" value="ECO:0007669"/>
    <property type="project" value="TreeGrafter"/>
</dbReference>
<dbReference type="AlphaFoldDB" id="A0A7G1GGA9"/>
<dbReference type="SUPFAM" id="SSF50193">
    <property type="entry name" value="Ribosomal protein L14"/>
    <property type="match status" value="1"/>
</dbReference>
<dbReference type="GO" id="GO:0070180">
    <property type="term" value="F:large ribosomal subunit rRNA binding"/>
    <property type="evidence" value="ECO:0007669"/>
    <property type="project" value="TreeGrafter"/>
</dbReference>
<evidence type="ECO:0000313" key="5">
    <source>
        <dbReference type="EMBL" id="BBQ09625.1"/>
    </source>
</evidence>
<dbReference type="PROSITE" id="PS00049">
    <property type="entry name" value="RIBOSOMAL_L14"/>
    <property type="match status" value="1"/>
</dbReference>
<reference evidence="5" key="1">
    <citation type="submission" date="2019-12" db="EMBL/GenBank/DDBJ databases">
        <title>A plastid genome of a nonphotosynthetic green alga.</title>
        <authorList>
            <person name="Kamikawa R."/>
        </authorList>
    </citation>
    <scope>NUCLEOTIDE SEQUENCE</scope>
    <source>
        <strain evidence="5">NrCl902</strain>
    </source>
</reference>
<evidence type="ECO:0000256" key="4">
    <source>
        <dbReference type="RuleBase" id="RU003949"/>
    </source>
</evidence>
<protein>
    <submittedName>
        <fullName evidence="5">Ribosomal protein L14</fullName>
    </submittedName>
</protein>
<dbReference type="PANTHER" id="PTHR11761">
    <property type="entry name" value="50S/60S RIBOSOMAL PROTEIN L14/L23"/>
    <property type="match status" value="1"/>
</dbReference>
<dbReference type="NCBIfam" id="TIGR01067">
    <property type="entry name" value="rplN_bact"/>
    <property type="match status" value="1"/>
</dbReference>
<dbReference type="InterPro" id="IPR019972">
    <property type="entry name" value="Ribosomal_uL14_CS"/>
</dbReference>
<dbReference type="Gene3D" id="2.40.150.20">
    <property type="entry name" value="Ribosomal protein L14"/>
    <property type="match status" value="1"/>
</dbReference>
<dbReference type="GO" id="GO:0006412">
    <property type="term" value="P:translation"/>
    <property type="evidence" value="ECO:0007669"/>
    <property type="project" value="InterPro"/>
</dbReference>
<keyword evidence="3 4" id="KW-0687">Ribonucleoprotein</keyword>
<evidence type="ECO:0000256" key="2">
    <source>
        <dbReference type="ARBA" id="ARBA00022980"/>
    </source>
</evidence>
<dbReference type="Pfam" id="PF00238">
    <property type="entry name" value="Ribosomal_L14"/>
    <property type="match status" value="1"/>
</dbReference>
<dbReference type="SMART" id="SM01374">
    <property type="entry name" value="Ribosomal_L14"/>
    <property type="match status" value="1"/>
</dbReference>
<dbReference type="CDD" id="cd00337">
    <property type="entry name" value="Ribosomal_uL14"/>
    <property type="match status" value="1"/>
</dbReference>
<evidence type="ECO:0000256" key="1">
    <source>
        <dbReference type="ARBA" id="ARBA00010745"/>
    </source>
</evidence>
<dbReference type="PANTHER" id="PTHR11761:SF3">
    <property type="entry name" value="LARGE RIBOSOMAL SUBUNIT PROTEIN UL14M"/>
    <property type="match status" value="1"/>
</dbReference>
<dbReference type="GO" id="GO:0003735">
    <property type="term" value="F:structural constituent of ribosome"/>
    <property type="evidence" value="ECO:0007669"/>
    <property type="project" value="InterPro"/>
</dbReference>
<dbReference type="HAMAP" id="MF_01367">
    <property type="entry name" value="Ribosomal_uL14"/>
    <property type="match status" value="1"/>
</dbReference>
<evidence type="ECO:0000256" key="3">
    <source>
        <dbReference type="ARBA" id="ARBA00023274"/>
    </source>
</evidence>
<keyword evidence="5" id="KW-0934">Plastid</keyword>
<comment type="similarity">
    <text evidence="1 4">Belongs to the universal ribosomal protein uL14 family.</text>
</comment>
<organism evidence="5">
    <name type="scientific">Volvocales sp. NrCl902</name>
    <dbReference type="NCBI Taxonomy" id="2682054"/>
    <lineage>
        <taxon>Eukaryota</taxon>
        <taxon>Viridiplantae</taxon>
        <taxon>Chlorophyta</taxon>
        <taxon>core chlorophytes</taxon>
        <taxon>Chlorophyceae</taxon>
        <taxon>CS clade</taxon>
        <taxon>Chlamydomonadales</taxon>
    </lineage>
</organism>
<dbReference type="InterPro" id="IPR000218">
    <property type="entry name" value="Ribosomal_uL14"/>
</dbReference>
<dbReference type="EMBL" id="LC516060">
    <property type="protein sequence ID" value="BBQ09625.1"/>
    <property type="molecule type" value="Genomic_DNA"/>
</dbReference>
<proteinExistence type="inferred from homology"/>
<geneLocation type="plastid" evidence="5"/>
<gene>
    <name evidence="5" type="primary">rpl14</name>
</gene>